<dbReference type="PANTHER" id="PTHR43213">
    <property type="entry name" value="BIFUNCTIONAL DTTP/UTP PYROPHOSPHATASE/METHYLTRANSFERASE PROTEIN-RELATED"/>
    <property type="match status" value="1"/>
</dbReference>
<feature type="compositionally biased region" description="Pro residues" evidence="4">
    <location>
        <begin position="1"/>
        <end position="13"/>
    </location>
</feature>
<keyword evidence="3" id="KW-0175">Coiled coil</keyword>
<evidence type="ECO:0000313" key="6">
    <source>
        <dbReference type="Proteomes" id="UP001201980"/>
    </source>
</evidence>
<feature type="coiled-coil region" evidence="3">
    <location>
        <begin position="89"/>
        <end position="116"/>
    </location>
</feature>
<dbReference type="CDD" id="cd00555">
    <property type="entry name" value="Maf"/>
    <property type="match status" value="1"/>
</dbReference>
<dbReference type="InterPro" id="IPR003697">
    <property type="entry name" value="Maf-like"/>
</dbReference>
<dbReference type="HAMAP" id="MF_00528">
    <property type="entry name" value="Maf"/>
    <property type="match status" value="1"/>
</dbReference>
<comment type="caution">
    <text evidence="5">The sequence shown here is derived from an EMBL/GenBank/DDBJ whole genome shotgun (WGS) entry which is preliminary data.</text>
</comment>
<name>A0AAD5RT88_9PEZI</name>
<dbReference type="PANTHER" id="PTHR43213:SF5">
    <property type="entry name" value="BIFUNCTIONAL DTTP_UTP PYROPHOSPHATASE_METHYLTRANSFERASE PROTEIN-RELATED"/>
    <property type="match status" value="1"/>
</dbReference>
<reference evidence="5" key="1">
    <citation type="submission" date="2022-07" db="EMBL/GenBank/DDBJ databases">
        <title>Draft genome sequence of Zalerion maritima ATCC 34329, a (micro)plastics degrading marine fungus.</title>
        <authorList>
            <person name="Paco A."/>
            <person name="Goncalves M.F.M."/>
            <person name="Rocha-Santos T.A.P."/>
            <person name="Alves A."/>
        </authorList>
    </citation>
    <scope>NUCLEOTIDE SEQUENCE</scope>
    <source>
        <strain evidence="5">ATCC 34329</strain>
    </source>
</reference>
<dbReference type="Gene3D" id="3.90.950.10">
    <property type="match status" value="1"/>
</dbReference>
<dbReference type="Pfam" id="PF02545">
    <property type="entry name" value="Maf"/>
    <property type="match status" value="1"/>
</dbReference>
<evidence type="ECO:0008006" key="7">
    <source>
        <dbReference type="Google" id="ProtNLM"/>
    </source>
</evidence>
<evidence type="ECO:0000256" key="4">
    <source>
        <dbReference type="SAM" id="MobiDB-lite"/>
    </source>
</evidence>
<feature type="region of interest" description="Disordered" evidence="4">
    <location>
        <begin position="1"/>
        <end position="24"/>
    </location>
</feature>
<gene>
    <name evidence="5" type="ORF">MKZ38_000077</name>
</gene>
<dbReference type="EMBL" id="JAKWBI020000101">
    <property type="protein sequence ID" value="KAJ2902796.1"/>
    <property type="molecule type" value="Genomic_DNA"/>
</dbReference>
<keyword evidence="6" id="KW-1185">Reference proteome</keyword>
<evidence type="ECO:0000313" key="5">
    <source>
        <dbReference type="EMBL" id="KAJ2902796.1"/>
    </source>
</evidence>
<protein>
    <recommendedName>
        <fullName evidence="7">Maf-like protein</fullName>
    </recommendedName>
</protein>
<dbReference type="InterPro" id="IPR029001">
    <property type="entry name" value="ITPase-like_fam"/>
</dbReference>
<dbReference type="NCBIfam" id="TIGR00172">
    <property type="entry name" value="maf"/>
    <property type="match status" value="1"/>
</dbReference>
<accession>A0AAD5RT88</accession>
<organism evidence="5 6">
    <name type="scientific">Zalerion maritima</name>
    <dbReference type="NCBI Taxonomy" id="339359"/>
    <lineage>
        <taxon>Eukaryota</taxon>
        <taxon>Fungi</taxon>
        <taxon>Dikarya</taxon>
        <taxon>Ascomycota</taxon>
        <taxon>Pezizomycotina</taxon>
        <taxon>Sordariomycetes</taxon>
        <taxon>Lulworthiomycetidae</taxon>
        <taxon>Lulworthiales</taxon>
        <taxon>Lulworthiaceae</taxon>
        <taxon>Zalerion</taxon>
    </lineage>
</organism>
<evidence type="ECO:0000256" key="3">
    <source>
        <dbReference type="SAM" id="Coils"/>
    </source>
</evidence>
<dbReference type="SUPFAM" id="SSF52972">
    <property type="entry name" value="ITPase-like"/>
    <property type="match status" value="1"/>
</dbReference>
<proteinExistence type="inferred from homology"/>
<evidence type="ECO:0000256" key="1">
    <source>
        <dbReference type="ARBA" id="ARBA00001968"/>
    </source>
</evidence>
<evidence type="ECO:0000256" key="2">
    <source>
        <dbReference type="ARBA" id="ARBA00022801"/>
    </source>
</evidence>
<keyword evidence="2" id="KW-0378">Hydrolase</keyword>
<dbReference type="Proteomes" id="UP001201980">
    <property type="component" value="Unassembled WGS sequence"/>
</dbReference>
<dbReference type="AlphaFoldDB" id="A0AAD5RT88"/>
<dbReference type="GO" id="GO:0047429">
    <property type="term" value="F:nucleoside triphosphate diphosphatase activity"/>
    <property type="evidence" value="ECO:0007669"/>
    <property type="project" value="InterPro"/>
</dbReference>
<sequence>MESASQPPPPPPLNQAARRGPRPLDLPILTHLKKKRVILASASPRRKALLGQVGLTNLEVVPSTFAEDIDKDGITPHEYVALTAQKKCLAVYESLVDESNKKREKAVEEKVEVEENAASTREPDLVIAADTIIATRGGQTLEKPRDEDDHRRMLRHLRDTRSHSVLTAVCCLAPKEDATFPGYSMDVHTEESIVYFAKESDGLPDSVIDSYIRTREGCDKAGGYAVQGIGGLVMIERVEGSVDNVVGLPVRRCLQLAEKVVFRQDEIDDEDASGEE</sequence>
<comment type="cofactor">
    <cofactor evidence="1">
        <name>a divalent metal cation</name>
        <dbReference type="ChEBI" id="CHEBI:60240"/>
    </cofactor>
</comment>